<feature type="domain" description="TonB C-terminal" evidence="12">
    <location>
        <begin position="119"/>
        <end position="210"/>
    </location>
</feature>
<protein>
    <recommendedName>
        <fullName evidence="10">Protein TonB</fullName>
    </recommendedName>
</protein>
<dbReference type="GO" id="GO:0030288">
    <property type="term" value="C:outer membrane-bounded periplasmic space"/>
    <property type="evidence" value="ECO:0007669"/>
    <property type="project" value="InterPro"/>
</dbReference>
<name>A0AA47KP70_9GAMM</name>
<evidence type="ECO:0000256" key="6">
    <source>
        <dbReference type="ARBA" id="ARBA00022692"/>
    </source>
</evidence>
<dbReference type="PRINTS" id="PR01374">
    <property type="entry name" value="TONBPROTEIN"/>
</dbReference>
<comment type="subcellular location">
    <subcellularLocation>
        <location evidence="1 10">Cell inner membrane</location>
        <topology evidence="1 10">Single-pass membrane protein</topology>
        <orientation evidence="1 10">Periplasmic side</orientation>
    </subcellularLocation>
</comment>
<proteinExistence type="inferred from homology"/>
<gene>
    <name evidence="13" type="ORF">N8M53_14205</name>
</gene>
<evidence type="ECO:0000256" key="4">
    <source>
        <dbReference type="ARBA" id="ARBA00022475"/>
    </source>
</evidence>
<feature type="region of interest" description="Disordered" evidence="11">
    <location>
        <begin position="45"/>
        <end position="93"/>
    </location>
</feature>
<evidence type="ECO:0000256" key="8">
    <source>
        <dbReference type="ARBA" id="ARBA00022989"/>
    </source>
</evidence>
<evidence type="ECO:0000256" key="1">
    <source>
        <dbReference type="ARBA" id="ARBA00004383"/>
    </source>
</evidence>
<evidence type="ECO:0000256" key="3">
    <source>
        <dbReference type="ARBA" id="ARBA00022448"/>
    </source>
</evidence>
<organism evidence="13 14">
    <name type="scientific">Salinivibrio kushneri</name>
    <dbReference type="NCBI Taxonomy" id="1908198"/>
    <lineage>
        <taxon>Bacteria</taxon>
        <taxon>Pseudomonadati</taxon>
        <taxon>Pseudomonadota</taxon>
        <taxon>Gammaproteobacteria</taxon>
        <taxon>Vibrionales</taxon>
        <taxon>Vibrionaceae</taxon>
        <taxon>Salinivibrio</taxon>
    </lineage>
</organism>
<dbReference type="SUPFAM" id="SSF74653">
    <property type="entry name" value="TolA/TonB C-terminal domain"/>
    <property type="match status" value="1"/>
</dbReference>
<dbReference type="PANTHER" id="PTHR33446:SF14">
    <property type="entry name" value="PROTEIN TONB"/>
    <property type="match status" value="1"/>
</dbReference>
<dbReference type="RefSeq" id="WP_269580505.1">
    <property type="nucleotide sequence ID" value="NZ_CP114589.1"/>
</dbReference>
<keyword evidence="3 10" id="KW-0813">Transport</keyword>
<evidence type="ECO:0000256" key="10">
    <source>
        <dbReference type="RuleBase" id="RU362123"/>
    </source>
</evidence>
<reference evidence="13" key="1">
    <citation type="submission" date="2022-09" db="EMBL/GenBank/DDBJ databases">
        <authorList>
            <person name="Li Z.-J."/>
        </authorList>
    </citation>
    <scope>NUCLEOTIDE SEQUENCE</scope>
    <source>
        <strain evidence="13">TGB11</strain>
        <plasmid evidence="13">unnamed</plasmid>
    </source>
</reference>
<evidence type="ECO:0000256" key="7">
    <source>
        <dbReference type="ARBA" id="ARBA00022927"/>
    </source>
</evidence>
<evidence type="ECO:0000313" key="14">
    <source>
        <dbReference type="Proteomes" id="UP001164748"/>
    </source>
</evidence>
<dbReference type="PROSITE" id="PS52015">
    <property type="entry name" value="TONB_CTD"/>
    <property type="match status" value="1"/>
</dbReference>
<dbReference type="AlphaFoldDB" id="A0AA47KP70"/>
<dbReference type="InterPro" id="IPR037682">
    <property type="entry name" value="TonB_C"/>
</dbReference>
<keyword evidence="13" id="KW-0614">Plasmid</keyword>
<evidence type="ECO:0000259" key="12">
    <source>
        <dbReference type="PROSITE" id="PS52015"/>
    </source>
</evidence>
<evidence type="ECO:0000256" key="11">
    <source>
        <dbReference type="SAM" id="MobiDB-lite"/>
    </source>
</evidence>
<keyword evidence="10" id="KW-0735">Signal-anchor</keyword>
<feature type="compositionally biased region" description="Pro residues" evidence="11">
    <location>
        <begin position="63"/>
        <end position="75"/>
    </location>
</feature>
<dbReference type="EMBL" id="CP114589">
    <property type="protein sequence ID" value="WBA10501.1"/>
    <property type="molecule type" value="Genomic_DNA"/>
</dbReference>
<keyword evidence="6 10" id="KW-0812">Transmembrane</keyword>
<dbReference type="InterPro" id="IPR051045">
    <property type="entry name" value="TonB-dependent_transducer"/>
</dbReference>
<evidence type="ECO:0000256" key="5">
    <source>
        <dbReference type="ARBA" id="ARBA00022519"/>
    </source>
</evidence>
<dbReference type="InterPro" id="IPR006260">
    <property type="entry name" value="TonB/TolA_C"/>
</dbReference>
<dbReference type="FunFam" id="3.30.1150.10:FF:000006">
    <property type="entry name" value="Protein TonB"/>
    <property type="match status" value="1"/>
</dbReference>
<dbReference type="Proteomes" id="UP001164748">
    <property type="component" value="Plasmid unnamed"/>
</dbReference>
<dbReference type="Gene3D" id="3.30.1150.10">
    <property type="match status" value="1"/>
</dbReference>
<dbReference type="GO" id="GO:0015031">
    <property type="term" value="P:protein transport"/>
    <property type="evidence" value="ECO:0007669"/>
    <property type="project" value="UniProtKB-UniRule"/>
</dbReference>
<dbReference type="GO" id="GO:0015891">
    <property type="term" value="P:siderophore transport"/>
    <property type="evidence" value="ECO:0007669"/>
    <property type="project" value="InterPro"/>
</dbReference>
<dbReference type="GO" id="GO:0031992">
    <property type="term" value="F:energy transducer activity"/>
    <property type="evidence" value="ECO:0007669"/>
    <property type="project" value="InterPro"/>
</dbReference>
<accession>A0AA47KP70</accession>
<feature type="transmembrane region" description="Helical" evidence="10">
    <location>
        <begin position="6"/>
        <end position="26"/>
    </location>
</feature>
<comment type="function">
    <text evidence="10">Interacts with outer membrane receptor proteins that carry out high-affinity binding and energy dependent uptake into the periplasmic space of specific substrates. It could act to transduce energy from the cytoplasmic membrane to specific energy-requiring processes in the outer membrane, resulting in the release into the periplasm of ligands bound by these outer membrane proteins.</text>
</comment>
<dbReference type="NCBIfam" id="TIGR01352">
    <property type="entry name" value="tonB_Cterm"/>
    <property type="match status" value="1"/>
</dbReference>
<dbReference type="GO" id="GO:0005886">
    <property type="term" value="C:plasma membrane"/>
    <property type="evidence" value="ECO:0007669"/>
    <property type="project" value="UniProtKB-SubCell"/>
</dbReference>
<dbReference type="GO" id="GO:0055085">
    <property type="term" value="P:transmembrane transport"/>
    <property type="evidence" value="ECO:0007669"/>
    <property type="project" value="InterPro"/>
</dbReference>
<geneLocation type="plasmid" evidence="13 14">
    <name>unnamed</name>
</geneLocation>
<keyword evidence="9 10" id="KW-0472">Membrane</keyword>
<evidence type="ECO:0000313" key="13">
    <source>
        <dbReference type="EMBL" id="WBA10501.1"/>
    </source>
</evidence>
<keyword evidence="4 10" id="KW-1003">Cell membrane</keyword>
<evidence type="ECO:0000256" key="9">
    <source>
        <dbReference type="ARBA" id="ARBA00023136"/>
    </source>
</evidence>
<comment type="similarity">
    <text evidence="2 10">Belongs to the TonB family.</text>
</comment>
<keyword evidence="5 10" id="KW-0997">Cell inner membrane</keyword>
<feature type="compositionally biased region" description="Low complexity" evidence="11">
    <location>
        <begin position="76"/>
        <end position="88"/>
    </location>
</feature>
<sequence length="210" mass="23351">MKRWLISLPAALMVTLGLFMLMALMVGQSSQRPQETAESVSIDIFMQEPDTEVQRRQRSVPERPTPPEVPDPPTPVTQTQTQSSAAPQPDMPNLNVQSNIQGVMVQAPSLGDLNVSTGPNNQQAMPLFRVEPNYPPRAMRRGLEGFVVVSFTISPSGRPQDLTVVDANPPRVFEREALRALRKWKYEPKVVNGEAVAQPGQQVKLEFNLR</sequence>
<keyword evidence="7 10" id="KW-0653">Protein transport</keyword>
<dbReference type="PANTHER" id="PTHR33446">
    <property type="entry name" value="PROTEIN TONB-RELATED"/>
    <property type="match status" value="1"/>
</dbReference>
<evidence type="ECO:0000256" key="2">
    <source>
        <dbReference type="ARBA" id="ARBA00006555"/>
    </source>
</evidence>
<feature type="compositionally biased region" description="Basic and acidic residues" evidence="11">
    <location>
        <begin position="52"/>
        <end position="61"/>
    </location>
</feature>
<dbReference type="InterPro" id="IPR003538">
    <property type="entry name" value="TonB"/>
</dbReference>
<keyword evidence="8 10" id="KW-1133">Transmembrane helix</keyword>
<dbReference type="Pfam" id="PF03544">
    <property type="entry name" value="TonB_C"/>
    <property type="match status" value="1"/>
</dbReference>